<dbReference type="PROSITE" id="PS50059">
    <property type="entry name" value="FKBP_PPIASE"/>
    <property type="match status" value="1"/>
</dbReference>
<evidence type="ECO:0000259" key="11">
    <source>
        <dbReference type="PROSITE" id="PS50059"/>
    </source>
</evidence>
<comment type="subcellular location">
    <subcellularLocation>
        <location evidence="2">Cytoplasm</location>
    </subcellularLocation>
</comment>
<dbReference type="Pfam" id="PF00254">
    <property type="entry name" value="FKBP_C"/>
    <property type="match status" value="1"/>
</dbReference>
<keyword evidence="5 9" id="KW-0697">Rotamase</keyword>
<reference evidence="12 13" key="1">
    <citation type="submission" date="2016-11" db="EMBL/GenBank/DDBJ databases">
        <title>Trade-off between light-utilization and light-protection in marine flavobacteria.</title>
        <authorList>
            <person name="Kumagai Y."/>
        </authorList>
    </citation>
    <scope>NUCLEOTIDE SEQUENCE [LARGE SCALE GENOMIC DNA]</scope>
    <source>
        <strain evidence="12 13">NBRC 107125</strain>
    </source>
</reference>
<dbReference type="RefSeq" id="WP_085758718.1">
    <property type="nucleotide sequence ID" value="NZ_CP019343.1"/>
</dbReference>
<comment type="function">
    <text evidence="8">Also involved in hydrogenase metallocenter assembly, probably by participating in the nickel insertion step. This function in hydrogenase biosynthesis requires chaperone activity and the presence of the metal-binding domain, but not PPIase activity.</text>
</comment>
<protein>
    <recommendedName>
        <fullName evidence="10">Peptidyl-prolyl cis-trans isomerase</fullName>
        <ecNumber evidence="10">5.2.1.8</ecNumber>
    </recommendedName>
</protein>
<evidence type="ECO:0000256" key="8">
    <source>
        <dbReference type="ARBA" id="ARBA00037071"/>
    </source>
</evidence>
<keyword evidence="4" id="KW-0963">Cytoplasm</keyword>
<dbReference type="InterPro" id="IPR046357">
    <property type="entry name" value="PPIase_dom_sf"/>
</dbReference>
<dbReference type="PANTHER" id="PTHR47861">
    <property type="entry name" value="FKBP-TYPE PEPTIDYL-PROLYL CIS-TRANS ISOMERASE SLYD"/>
    <property type="match status" value="1"/>
</dbReference>
<dbReference type="OrthoDB" id="9808891at2"/>
<dbReference type="Gene3D" id="3.10.50.40">
    <property type="match status" value="1"/>
</dbReference>
<dbReference type="InterPro" id="IPR001179">
    <property type="entry name" value="PPIase_FKBP_dom"/>
</dbReference>
<dbReference type="SUPFAM" id="SSF54534">
    <property type="entry name" value="FKBP-like"/>
    <property type="match status" value="1"/>
</dbReference>
<dbReference type="GO" id="GO:0003755">
    <property type="term" value="F:peptidyl-prolyl cis-trans isomerase activity"/>
    <property type="evidence" value="ECO:0007669"/>
    <property type="project" value="UniProtKB-UniRule"/>
</dbReference>
<evidence type="ECO:0000256" key="3">
    <source>
        <dbReference type="ARBA" id="ARBA00006577"/>
    </source>
</evidence>
<dbReference type="Proteomes" id="UP000193450">
    <property type="component" value="Chromosome"/>
</dbReference>
<evidence type="ECO:0000256" key="6">
    <source>
        <dbReference type="ARBA" id="ARBA00023186"/>
    </source>
</evidence>
<evidence type="ECO:0000313" key="13">
    <source>
        <dbReference type="Proteomes" id="UP000193450"/>
    </source>
</evidence>
<proteinExistence type="inferred from homology"/>
<evidence type="ECO:0000256" key="7">
    <source>
        <dbReference type="ARBA" id="ARBA00023235"/>
    </source>
</evidence>
<dbReference type="GO" id="GO:0005737">
    <property type="term" value="C:cytoplasm"/>
    <property type="evidence" value="ECO:0007669"/>
    <property type="project" value="UniProtKB-SubCell"/>
</dbReference>
<evidence type="ECO:0000256" key="5">
    <source>
        <dbReference type="ARBA" id="ARBA00023110"/>
    </source>
</evidence>
<dbReference type="PANTHER" id="PTHR47861:SF3">
    <property type="entry name" value="FKBP-TYPE PEPTIDYL-PROLYL CIS-TRANS ISOMERASE SLYD"/>
    <property type="match status" value="1"/>
</dbReference>
<dbReference type="EMBL" id="CP019343">
    <property type="protein sequence ID" value="ARN74572.1"/>
    <property type="molecule type" value="Genomic_DNA"/>
</dbReference>
<evidence type="ECO:0000256" key="1">
    <source>
        <dbReference type="ARBA" id="ARBA00000971"/>
    </source>
</evidence>
<comment type="catalytic activity">
    <reaction evidence="1 9 10">
        <text>[protein]-peptidylproline (omega=180) = [protein]-peptidylproline (omega=0)</text>
        <dbReference type="Rhea" id="RHEA:16237"/>
        <dbReference type="Rhea" id="RHEA-COMP:10747"/>
        <dbReference type="Rhea" id="RHEA-COMP:10748"/>
        <dbReference type="ChEBI" id="CHEBI:83833"/>
        <dbReference type="ChEBI" id="CHEBI:83834"/>
        <dbReference type="EC" id="5.2.1.8"/>
    </reaction>
</comment>
<feature type="domain" description="PPIase FKBP-type" evidence="11">
    <location>
        <begin position="6"/>
        <end position="100"/>
    </location>
</feature>
<keyword evidence="13" id="KW-1185">Reference proteome</keyword>
<name>A0A1X9NDT2_9GAMM</name>
<accession>A0A1X9NDT2</accession>
<keyword evidence="6" id="KW-0143">Chaperone</keyword>
<dbReference type="AlphaFoldDB" id="A0A1X9NDT2"/>
<evidence type="ECO:0000313" key="12">
    <source>
        <dbReference type="EMBL" id="ARN74572.1"/>
    </source>
</evidence>
<keyword evidence="7 9" id="KW-0413">Isomerase</keyword>
<gene>
    <name evidence="12" type="ORF">BST96_10830</name>
</gene>
<dbReference type="KEGG" id="osg:BST96_10830"/>
<evidence type="ECO:0000256" key="10">
    <source>
        <dbReference type="RuleBase" id="RU003915"/>
    </source>
</evidence>
<evidence type="ECO:0000256" key="4">
    <source>
        <dbReference type="ARBA" id="ARBA00022490"/>
    </source>
</evidence>
<dbReference type="STRING" id="716816.BST96_10830"/>
<evidence type="ECO:0000256" key="2">
    <source>
        <dbReference type="ARBA" id="ARBA00004496"/>
    </source>
</evidence>
<dbReference type="EC" id="5.2.1.8" evidence="10"/>
<dbReference type="GO" id="GO:0042026">
    <property type="term" value="P:protein refolding"/>
    <property type="evidence" value="ECO:0007669"/>
    <property type="project" value="UniProtKB-ARBA"/>
</dbReference>
<sequence length="153" mass="16418">MLIGQNSVVSIQYTLTNDSGEVMDQSQEGQPLVYLHGAAGIIPGLENELTGKTEGAEFKVTIKPEEAYGDHIPEMVQEVPRTSFPPDQDIQVGMQFNAESPNGPMTVAVTAVTDDTITVDGNHPLAGLTLHFEGKIEGVREATAEELDHGHAH</sequence>
<organism evidence="12 13">
    <name type="scientific">Oceanicoccus sagamiensis</name>
    <dbReference type="NCBI Taxonomy" id="716816"/>
    <lineage>
        <taxon>Bacteria</taxon>
        <taxon>Pseudomonadati</taxon>
        <taxon>Pseudomonadota</taxon>
        <taxon>Gammaproteobacteria</taxon>
        <taxon>Cellvibrionales</taxon>
        <taxon>Spongiibacteraceae</taxon>
        <taxon>Oceanicoccus</taxon>
    </lineage>
</organism>
<evidence type="ECO:0000256" key="9">
    <source>
        <dbReference type="PROSITE-ProRule" id="PRU00277"/>
    </source>
</evidence>
<comment type="similarity">
    <text evidence="3 10">Belongs to the FKBP-type PPIase family.</text>
</comment>